<dbReference type="VEuPathDB" id="FungiDB:SPPG_09230"/>
<gene>
    <name evidence="3" type="ORF">SPPG_09230</name>
</gene>
<evidence type="ECO:0000256" key="1">
    <source>
        <dbReference type="ARBA" id="ARBA00022801"/>
    </source>
</evidence>
<dbReference type="InParanoid" id="A0A0L0HEQ1"/>
<dbReference type="GeneID" id="27692355"/>
<dbReference type="AlphaFoldDB" id="A0A0L0HEQ1"/>
<dbReference type="eggNOG" id="KOG1515">
    <property type="taxonomic scope" value="Eukaryota"/>
</dbReference>
<dbReference type="Pfam" id="PF07859">
    <property type="entry name" value="Abhydrolase_3"/>
    <property type="match status" value="2"/>
</dbReference>
<protein>
    <recommendedName>
        <fullName evidence="2">Alpha/beta hydrolase fold-3 domain-containing protein</fullName>
    </recommendedName>
</protein>
<keyword evidence="4" id="KW-1185">Reference proteome</keyword>
<accession>A0A0L0HEQ1</accession>
<proteinExistence type="predicted"/>
<dbReference type="EMBL" id="KQ257457">
    <property type="protein sequence ID" value="KNC99501.1"/>
    <property type="molecule type" value="Genomic_DNA"/>
</dbReference>
<dbReference type="Proteomes" id="UP000053201">
    <property type="component" value="Unassembled WGS sequence"/>
</dbReference>
<dbReference type="Gene3D" id="3.40.50.1820">
    <property type="entry name" value="alpha/beta hydrolase"/>
    <property type="match status" value="1"/>
</dbReference>
<dbReference type="InterPro" id="IPR013094">
    <property type="entry name" value="AB_hydrolase_3"/>
</dbReference>
<dbReference type="InterPro" id="IPR029058">
    <property type="entry name" value="AB_hydrolase_fold"/>
</dbReference>
<evidence type="ECO:0000313" key="4">
    <source>
        <dbReference type="Proteomes" id="UP000053201"/>
    </source>
</evidence>
<reference evidence="3 4" key="1">
    <citation type="submission" date="2009-08" db="EMBL/GenBank/DDBJ databases">
        <title>The Genome Sequence of Spizellomyces punctatus strain DAOM BR117.</title>
        <authorList>
            <consortium name="The Broad Institute Genome Sequencing Platform"/>
            <person name="Russ C."/>
            <person name="Cuomo C."/>
            <person name="Shea T."/>
            <person name="Young S.K."/>
            <person name="Zeng Q."/>
            <person name="Koehrsen M."/>
            <person name="Haas B."/>
            <person name="Borodovsky M."/>
            <person name="Guigo R."/>
            <person name="Alvarado L."/>
            <person name="Berlin A."/>
            <person name="Bochicchio J."/>
            <person name="Borenstein D."/>
            <person name="Chapman S."/>
            <person name="Chen Z."/>
            <person name="Engels R."/>
            <person name="Freedman E."/>
            <person name="Gellesch M."/>
            <person name="Goldberg J."/>
            <person name="Griggs A."/>
            <person name="Gujja S."/>
            <person name="Heiman D."/>
            <person name="Hepburn T."/>
            <person name="Howarth C."/>
            <person name="Jen D."/>
            <person name="Larson L."/>
            <person name="Lewis B."/>
            <person name="Mehta T."/>
            <person name="Park D."/>
            <person name="Pearson M."/>
            <person name="Roberts A."/>
            <person name="Saif S."/>
            <person name="Shenoy N."/>
            <person name="Sisk P."/>
            <person name="Stolte C."/>
            <person name="Sykes S."/>
            <person name="Thomson T."/>
            <person name="Walk T."/>
            <person name="White J."/>
            <person name="Yandava C."/>
            <person name="Burger G."/>
            <person name="Gray M.W."/>
            <person name="Holland P.W.H."/>
            <person name="King N."/>
            <person name="Lang F.B.F."/>
            <person name="Roger A.J."/>
            <person name="Ruiz-Trillo I."/>
            <person name="Lander E."/>
            <person name="Nusbaum C."/>
        </authorList>
    </citation>
    <scope>NUCLEOTIDE SEQUENCE [LARGE SCALE GENOMIC DNA]</scope>
    <source>
        <strain evidence="3 4">DAOM BR117</strain>
    </source>
</reference>
<organism evidence="3 4">
    <name type="scientific">Spizellomyces punctatus (strain DAOM BR117)</name>
    <dbReference type="NCBI Taxonomy" id="645134"/>
    <lineage>
        <taxon>Eukaryota</taxon>
        <taxon>Fungi</taxon>
        <taxon>Fungi incertae sedis</taxon>
        <taxon>Chytridiomycota</taxon>
        <taxon>Chytridiomycota incertae sedis</taxon>
        <taxon>Chytridiomycetes</taxon>
        <taxon>Spizellomycetales</taxon>
        <taxon>Spizellomycetaceae</taxon>
        <taxon>Spizellomyces</taxon>
    </lineage>
</organism>
<feature type="domain" description="Alpha/beta hydrolase fold-3" evidence="2">
    <location>
        <begin position="519"/>
        <end position="589"/>
    </location>
</feature>
<keyword evidence="1" id="KW-0378">Hydrolase</keyword>
<feature type="domain" description="Alpha/beta hydrolase fold-3" evidence="2">
    <location>
        <begin position="317"/>
        <end position="466"/>
    </location>
</feature>
<dbReference type="InterPro" id="IPR050300">
    <property type="entry name" value="GDXG_lipolytic_enzyme"/>
</dbReference>
<dbReference type="PANTHER" id="PTHR48081">
    <property type="entry name" value="AB HYDROLASE SUPERFAMILY PROTEIN C4A8.06C"/>
    <property type="match status" value="1"/>
</dbReference>
<dbReference type="GO" id="GO:0016787">
    <property type="term" value="F:hydrolase activity"/>
    <property type="evidence" value="ECO:0007669"/>
    <property type="project" value="UniProtKB-KW"/>
</dbReference>
<dbReference type="SUPFAM" id="SSF53474">
    <property type="entry name" value="alpha/beta-Hydrolases"/>
    <property type="match status" value="1"/>
</dbReference>
<name>A0A0L0HEQ1_SPIPD</name>
<dbReference type="PANTHER" id="PTHR48081:SF8">
    <property type="entry name" value="ALPHA_BETA HYDROLASE FOLD-3 DOMAIN-CONTAINING PROTEIN-RELATED"/>
    <property type="match status" value="1"/>
</dbReference>
<dbReference type="STRING" id="645134.A0A0L0HEQ1"/>
<evidence type="ECO:0000313" key="3">
    <source>
        <dbReference type="EMBL" id="KNC99501.1"/>
    </source>
</evidence>
<dbReference type="OrthoDB" id="408631at2759"/>
<evidence type="ECO:0000259" key="2">
    <source>
        <dbReference type="Pfam" id="PF07859"/>
    </source>
</evidence>
<dbReference type="RefSeq" id="XP_016607541.1">
    <property type="nucleotide sequence ID" value="XM_016757387.1"/>
</dbReference>
<sequence>MGSWIWGFECTGYIKGRSAFHTLPPEFHTSSFHTCSFHTCTPASFSHLHPPVNTHPHSHLMTTVLGPLASAWCPEYPTDDHDWQDLDIPPPYESIHAQPSDSDVPPFCTDLRTRKSSTDLVRSAAAAAANSSSSSAHLLTTAIHEMLVMASFGAHQVRTVATGIYDLAKVGAARPSWNYGMHMGLHFIRSNLIFQGTSIPRVRLLSKAAGASRPPPHVKVTEVSFRVDRDVLLRFEALGHAWRQGKKAGQYPTVPPETAAHWKDLVREYELEGEWLEDQTPSSIEPIKSSWWPSWLAQSPPQTPPSPPKRRPQKVIYYLHGGAYIVGSPRLYRLFTGRIAKETGARVFAVQYRLAPEHPFPAALHDAFAGYLYLTQPHHPAFAGLAVTHDPVDPKDVIIMGDSAGGGLAMALLNYLNLYLRTPTGAHQVPLPGGSVLLSPWVDLTFTSHSWRSNAQYDWLPANARDIHSPVSDHVPHPVYMYLYGQDCSRPVSYLSSLSSESAKHDPTHVVRDTAERFVRHPLVSPIFAEDLHGLPPMLIQAGDAEVLRDESLALAYKYDTQNTGHPNNQSHKSWVRHELYKDMVHVFQAMSWLESSQVALENVRRFVWEVESGGPMPPPPDQDMCVVDSHVPGI</sequence>